<dbReference type="RefSeq" id="WP_375521194.1">
    <property type="nucleotide sequence ID" value="NZ_JBHIRY010000017.1"/>
</dbReference>
<dbReference type="SUPFAM" id="SSF51445">
    <property type="entry name" value="(Trans)glycosidases"/>
    <property type="match status" value="1"/>
</dbReference>
<organism evidence="4 5">
    <name type="scientific">Paenibacillus medicaginis</name>
    <dbReference type="NCBI Taxonomy" id="1470560"/>
    <lineage>
        <taxon>Bacteria</taxon>
        <taxon>Bacillati</taxon>
        <taxon>Bacillota</taxon>
        <taxon>Bacilli</taxon>
        <taxon>Bacillales</taxon>
        <taxon>Paenibacillaceae</taxon>
        <taxon>Paenibacillus</taxon>
    </lineage>
</organism>
<evidence type="ECO:0000256" key="1">
    <source>
        <dbReference type="ARBA" id="ARBA00022801"/>
    </source>
</evidence>
<dbReference type="EC" id="3.2.1.23" evidence="4"/>
<dbReference type="InterPro" id="IPR017853">
    <property type="entry name" value="GH"/>
</dbReference>
<dbReference type="EMBL" id="JBHIRY010000017">
    <property type="protein sequence ID" value="MFB5762076.1"/>
    <property type="molecule type" value="Genomic_DNA"/>
</dbReference>
<dbReference type="Pfam" id="PF02449">
    <property type="entry name" value="Glyco_hydro_42"/>
    <property type="match status" value="1"/>
</dbReference>
<sequence>MSRTSAVSRRILIFCDTEFPVMSVLPDAGIWGDHGDGHGQIRVARAAELNEALEGMAAGDCFVNLHAPYFPKSSWMAILAYLKRGGSLLSVGGAPFKRPVRREEQQWVAEAEQSAYHQELYIHEALKVTAAAKVTALHASDTIPLLAGQEQLLEPADTWNLVPHTTKSSDLPHQMGSAGPMSTQIYPLLTGVSKDGRHIAAPVVLWENSRATFTGSRWMFVNQPLTASFWEKGGVAELLKWAEFCANGVTEISLKSNYASYELGERPVLTLQTQILQQGKERRIQPESWTFEMRIERETQGQQGPAELVWEHTLRADVTGEQHFERFPLPFDVQSGLYRVTCRAQGLGGETRLLRQGFWGQDAALLAAGELLTHGRDYFMKGDHAMPVVGMTYMASDVARKFLFLPNPDVWDRDMAQMARAGINWIRTGVWTAYRNIMQVDGHVSEEVQRAIDAFLLTAKRHGLQVTFTFFSFTPETWEGVNPYLDPQSVEAQKRFIRSIVSRHRHTTNVDWDLINEPSMFDPARIFSNGPRSARDIYEQEAFVAWLEQRHCTIEALQEAWNMSPQQLPDFAAAVIPEAEEINFDVQDMHQAKKGTRWLDYCLFSMDMHNVWAKQLVDVIKDLCPQQLVTVGQDEALGAQRPSPFFYQQEVDYTTVHSWWLNDDLVWDGIFAKTPDKPCLVQETGIMYVETPDGRAKRTEEELHNLLERKYAYAFATGGAGAVQWIWNTNFYMDNANESHIGALRADGTEKPEAAVSYDFGRFMQQIAHLFTDRSLEDIAVVFPYSNDFSNRALAYEATTKLTRVMAYELKLPFRAASEYHLASLQSRPPKLIMVPSPHNLDSGALKQLLQLVQHAGCHLLVTGPLGLDAYWRMTDRADGIVGERSLGNVQREEVLDIQGTLHRLTYGRRRIAEVAKEERIQEQNDGQPAGVTHVPFGKGSILWSPLPVELNGREEPLAALYRYVAELAGVTSELEWLAGGDCAGVYGRKLAFASGTLFIFVSEYAMPVQVHARDTVTGISYEFLLEKNRSVLFATDADGQLLAVYRPEEVEITLHGGEVE</sequence>
<dbReference type="Gene3D" id="3.20.20.80">
    <property type="entry name" value="Glycosidases"/>
    <property type="match status" value="1"/>
</dbReference>
<evidence type="ECO:0000313" key="5">
    <source>
        <dbReference type="Proteomes" id="UP001580430"/>
    </source>
</evidence>
<comment type="caution">
    <text evidence="4">The sequence shown here is derived from an EMBL/GenBank/DDBJ whole genome shotgun (WGS) entry which is preliminary data.</text>
</comment>
<keyword evidence="2 4" id="KW-0326">Glycosidase</keyword>
<protein>
    <submittedName>
        <fullName evidence="4">Beta-galactosidase</fullName>
        <ecNumber evidence="4">3.2.1.23</ecNumber>
    </submittedName>
</protein>
<keyword evidence="5" id="KW-1185">Reference proteome</keyword>
<keyword evidence="1 4" id="KW-0378">Hydrolase</keyword>
<gene>
    <name evidence="4" type="ORF">ACE5LO_16950</name>
</gene>
<dbReference type="Proteomes" id="UP001580430">
    <property type="component" value="Unassembled WGS sequence"/>
</dbReference>
<accession>A0ABV5C3R9</accession>
<feature type="domain" description="Glycoside hydrolase family 42 N-terminal" evidence="3">
    <location>
        <begin position="540"/>
        <end position="657"/>
    </location>
</feature>
<name>A0ABV5C3R9_9BACL</name>
<evidence type="ECO:0000256" key="2">
    <source>
        <dbReference type="ARBA" id="ARBA00023295"/>
    </source>
</evidence>
<evidence type="ECO:0000259" key="3">
    <source>
        <dbReference type="Pfam" id="PF02449"/>
    </source>
</evidence>
<dbReference type="GO" id="GO:0004565">
    <property type="term" value="F:beta-galactosidase activity"/>
    <property type="evidence" value="ECO:0007669"/>
    <property type="project" value="UniProtKB-EC"/>
</dbReference>
<reference evidence="4 5" key="1">
    <citation type="submission" date="2024-09" db="EMBL/GenBank/DDBJ databases">
        <title>Paenibacillus zeirhizospherea sp. nov., isolated from surface of the maize (Zea mays) roots in a horticulture field, Hungary.</title>
        <authorList>
            <person name="Marton D."/>
            <person name="Farkas M."/>
            <person name="Bedics A."/>
            <person name="Toth E."/>
            <person name="Tancsics A."/>
            <person name="Boka K."/>
            <person name="Marati G."/>
            <person name="Kriszt B."/>
            <person name="Cserhati M."/>
        </authorList>
    </citation>
    <scope>NUCLEOTIDE SEQUENCE [LARGE SCALE GENOMIC DNA]</scope>
    <source>
        <strain evidence="4 5">JCM 18446</strain>
    </source>
</reference>
<dbReference type="InterPro" id="IPR013529">
    <property type="entry name" value="Glyco_hydro_42_N"/>
</dbReference>
<proteinExistence type="predicted"/>
<evidence type="ECO:0000313" key="4">
    <source>
        <dbReference type="EMBL" id="MFB5762076.1"/>
    </source>
</evidence>